<proteinExistence type="predicted"/>
<keyword evidence="6" id="KW-0040">ANK repeat</keyword>
<evidence type="ECO:0000256" key="7">
    <source>
        <dbReference type="ARBA" id="ARBA00023065"/>
    </source>
</evidence>
<sequence length="91" mass="10438">MVLLMFISKFPFLGIYVIMFIQILSTFVNFSLVFFLFVVAFALAFYSVLQNQDPFETPGESIIKTGVMMIGEIEFDAIFNDPENKVYFKGP</sequence>
<accession>A0A087SWC8</accession>
<dbReference type="GO" id="GO:0005216">
    <property type="term" value="F:monoatomic ion channel activity"/>
    <property type="evidence" value="ECO:0007669"/>
    <property type="project" value="InterPro"/>
</dbReference>
<keyword evidence="8 10" id="KW-0472">Membrane</keyword>
<dbReference type="OrthoDB" id="1661883at2759"/>
<evidence type="ECO:0000256" key="8">
    <source>
        <dbReference type="ARBA" id="ARBA00023136"/>
    </source>
</evidence>
<evidence type="ECO:0000256" key="2">
    <source>
        <dbReference type="ARBA" id="ARBA00022448"/>
    </source>
</evidence>
<evidence type="ECO:0000256" key="1">
    <source>
        <dbReference type="ARBA" id="ARBA00004141"/>
    </source>
</evidence>
<dbReference type="GO" id="GO:1902495">
    <property type="term" value="C:transmembrane transporter complex"/>
    <property type="evidence" value="ECO:0007669"/>
    <property type="project" value="TreeGrafter"/>
</dbReference>
<evidence type="ECO:0000256" key="3">
    <source>
        <dbReference type="ARBA" id="ARBA00022692"/>
    </source>
</evidence>
<evidence type="ECO:0000259" key="11">
    <source>
        <dbReference type="Pfam" id="PF00520"/>
    </source>
</evidence>
<reference evidence="12 13" key="1">
    <citation type="submission" date="2013-11" db="EMBL/GenBank/DDBJ databases">
        <title>Genome sequencing of Stegodyphus mimosarum.</title>
        <authorList>
            <person name="Bechsgaard J."/>
        </authorList>
    </citation>
    <scope>NUCLEOTIDE SEQUENCE [LARGE SCALE GENOMIC DNA]</scope>
</reference>
<dbReference type="AlphaFoldDB" id="A0A087SWC8"/>
<dbReference type="PANTHER" id="PTHR47143:SF3">
    <property type="entry name" value="PWWP DOMAIN-CONTAINING PROTEIN"/>
    <property type="match status" value="1"/>
</dbReference>
<protein>
    <submittedName>
        <fullName evidence="12">Transient receptor hypothetical cation channel subfamily A member 1-like protein</fullName>
    </submittedName>
</protein>
<dbReference type="InterPro" id="IPR005821">
    <property type="entry name" value="Ion_trans_dom"/>
</dbReference>
<dbReference type="InterPro" id="IPR052076">
    <property type="entry name" value="TRP_cation_channel"/>
</dbReference>
<comment type="subcellular location">
    <subcellularLocation>
        <location evidence="1">Membrane</location>
        <topology evidence="1">Multi-pass membrane protein</topology>
    </subcellularLocation>
</comment>
<organism evidence="12 13">
    <name type="scientific">Stegodyphus mimosarum</name>
    <name type="common">African social velvet spider</name>
    <dbReference type="NCBI Taxonomy" id="407821"/>
    <lineage>
        <taxon>Eukaryota</taxon>
        <taxon>Metazoa</taxon>
        <taxon>Ecdysozoa</taxon>
        <taxon>Arthropoda</taxon>
        <taxon>Chelicerata</taxon>
        <taxon>Arachnida</taxon>
        <taxon>Araneae</taxon>
        <taxon>Araneomorphae</taxon>
        <taxon>Entelegynae</taxon>
        <taxon>Eresoidea</taxon>
        <taxon>Eresidae</taxon>
        <taxon>Stegodyphus</taxon>
    </lineage>
</organism>
<evidence type="ECO:0000256" key="9">
    <source>
        <dbReference type="ARBA" id="ARBA00023303"/>
    </source>
</evidence>
<keyword evidence="9" id="KW-0407">Ion channel</keyword>
<keyword evidence="5 10" id="KW-1133">Transmembrane helix</keyword>
<dbReference type="Proteomes" id="UP000054359">
    <property type="component" value="Unassembled WGS sequence"/>
</dbReference>
<keyword evidence="2" id="KW-0813">Transport</keyword>
<gene>
    <name evidence="12" type="ORF">X975_18582</name>
</gene>
<dbReference type="Pfam" id="PF00520">
    <property type="entry name" value="Ion_trans"/>
    <property type="match status" value="1"/>
</dbReference>
<dbReference type="EMBL" id="KK112246">
    <property type="protein sequence ID" value="KFM57167.1"/>
    <property type="molecule type" value="Genomic_DNA"/>
</dbReference>
<dbReference type="STRING" id="407821.A0A087SWC8"/>
<evidence type="ECO:0000256" key="10">
    <source>
        <dbReference type="SAM" id="Phobius"/>
    </source>
</evidence>
<evidence type="ECO:0000256" key="6">
    <source>
        <dbReference type="ARBA" id="ARBA00023043"/>
    </source>
</evidence>
<evidence type="ECO:0000313" key="13">
    <source>
        <dbReference type="Proteomes" id="UP000054359"/>
    </source>
</evidence>
<keyword evidence="4" id="KW-0677">Repeat</keyword>
<keyword evidence="12" id="KW-0675">Receptor</keyword>
<evidence type="ECO:0000256" key="4">
    <source>
        <dbReference type="ARBA" id="ARBA00022737"/>
    </source>
</evidence>
<evidence type="ECO:0000256" key="5">
    <source>
        <dbReference type="ARBA" id="ARBA00022989"/>
    </source>
</evidence>
<keyword evidence="13" id="KW-1185">Reference proteome</keyword>
<keyword evidence="7" id="KW-0406">Ion transport</keyword>
<feature type="transmembrane region" description="Helical" evidence="10">
    <location>
        <begin position="12"/>
        <end position="45"/>
    </location>
</feature>
<feature type="non-terminal residue" evidence="12">
    <location>
        <position position="91"/>
    </location>
</feature>
<keyword evidence="3 10" id="KW-0812">Transmembrane</keyword>
<name>A0A087SWC8_STEMI</name>
<evidence type="ECO:0000313" key="12">
    <source>
        <dbReference type="EMBL" id="KFM57167.1"/>
    </source>
</evidence>
<feature type="domain" description="Ion transport" evidence="11">
    <location>
        <begin position="3"/>
        <end position="86"/>
    </location>
</feature>
<dbReference type="PANTHER" id="PTHR47143">
    <property type="entry name" value="TRANSIENT RECEPTOR POTENTIAL CATION CHANNEL PROTEIN PAINLESS"/>
    <property type="match status" value="1"/>
</dbReference>